<reference evidence="1 2" key="1">
    <citation type="submission" date="2014-11" db="EMBL/GenBank/DDBJ databases">
        <title>A Rickettsiales Symbiont of Amoebae With Ancient Features.</title>
        <authorList>
            <person name="Schulz F."/>
            <person name="Martijn J."/>
            <person name="Wascher F."/>
            <person name="Kostanjsek R."/>
            <person name="Ettema T.J."/>
            <person name="Horn M."/>
        </authorList>
    </citation>
    <scope>NUCLEOTIDE SEQUENCE [LARGE SCALE GENOMIC DNA]</scope>
    <source>
        <strain evidence="1 2">UWC36</strain>
    </source>
</reference>
<gene>
    <name evidence="1" type="ORF">NF27_DN00120</name>
</gene>
<dbReference type="AlphaFoldDB" id="A0A0C1N051"/>
<comment type="caution">
    <text evidence="1">The sequence shown here is derived from an EMBL/GenBank/DDBJ whole genome shotgun (WGS) entry which is preliminary data.</text>
</comment>
<dbReference type="RefSeq" id="WP_039455608.1">
    <property type="nucleotide sequence ID" value="NZ_JSWE01000090.1"/>
</dbReference>
<organism evidence="1 2">
    <name type="scientific">Candidatus Jidaibacter acanthamoebae</name>
    <dbReference type="NCBI Taxonomy" id="86105"/>
    <lineage>
        <taxon>Bacteria</taxon>
        <taxon>Pseudomonadati</taxon>
        <taxon>Pseudomonadota</taxon>
        <taxon>Alphaproteobacteria</taxon>
        <taxon>Rickettsiales</taxon>
        <taxon>Candidatus Midichloriaceae</taxon>
        <taxon>Candidatus Jidaibacter</taxon>
    </lineage>
</organism>
<dbReference type="Proteomes" id="UP000031258">
    <property type="component" value="Unassembled WGS sequence"/>
</dbReference>
<evidence type="ECO:0000313" key="1">
    <source>
        <dbReference type="EMBL" id="KIE05696.1"/>
    </source>
</evidence>
<keyword evidence="2" id="KW-1185">Reference proteome</keyword>
<accession>A0A0C1N051</accession>
<protein>
    <submittedName>
        <fullName evidence="1">Uncharacterized protein</fullName>
    </submittedName>
</protein>
<name>A0A0C1N051_9RICK</name>
<sequence>MSSVFARSLTLGLIGDDTLSISYDDPLVEEIFQILESIQEPNLKTFITKIEQDGKLKDLARQYQLKVKLRDLDEDQQKEYFKTIFYNLSKVKDINQLENFFNDLKK</sequence>
<dbReference type="EMBL" id="JSWE01000090">
    <property type="protein sequence ID" value="KIE05696.1"/>
    <property type="molecule type" value="Genomic_DNA"/>
</dbReference>
<evidence type="ECO:0000313" key="2">
    <source>
        <dbReference type="Proteomes" id="UP000031258"/>
    </source>
</evidence>
<proteinExistence type="predicted"/>